<dbReference type="Gene3D" id="3.30.565.10">
    <property type="entry name" value="Histidine kinase-like ATPase, C-terminal domain"/>
    <property type="match status" value="1"/>
</dbReference>
<evidence type="ECO:0000313" key="3">
    <source>
        <dbReference type="EMBL" id="QSE95968.1"/>
    </source>
</evidence>
<proteinExistence type="predicted"/>
<dbReference type="AlphaFoldDB" id="A0A974WDE6"/>
<keyword evidence="3" id="KW-0418">Kinase</keyword>
<dbReference type="InterPro" id="IPR010559">
    <property type="entry name" value="Sig_transdc_His_kin_internal"/>
</dbReference>
<keyword evidence="3" id="KW-0808">Transferase</keyword>
<feature type="transmembrane region" description="Helical" evidence="1">
    <location>
        <begin position="5"/>
        <end position="24"/>
    </location>
</feature>
<dbReference type="RefSeq" id="WP_205720481.1">
    <property type="nucleotide sequence ID" value="NZ_CP070608.1"/>
</dbReference>
<evidence type="ECO:0000313" key="4">
    <source>
        <dbReference type="Proteomes" id="UP000662783"/>
    </source>
</evidence>
<organism evidence="3 4">
    <name type="scientific">Fulvivirga lutea</name>
    <dbReference type="NCBI Taxonomy" id="2810512"/>
    <lineage>
        <taxon>Bacteria</taxon>
        <taxon>Pseudomonadati</taxon>
        <taxon>Bacteroidota</taxon>
        <taxon>Cytophagia</taxon>
        <taxon>Cytophagales</taxon>
        <taxon>Fulvivirgaceae</taxon>
        <taxon>Fulvivirga</taxon>
    </lineage>
</organism>
<dbReference type="GO" id="GO:0016020">
    <property type="term" value="C:membrane"/>
    <property type="evidence" value="ECO:0007669"/>
    <property type="project" value="InterPro"/>
</dbReference>
<keyword evidence="4" id="KW-1185">Reference proteome</keyword>
<keyword evidence="1" id="KW-1133">Transmembrane helix</keyword>
<dbReference type="PANTHER" id="PTHR34220:SF7">
    <property type="entry name" value="SENSOR HISTIDINE KINASE YPDA"/>
    <property type="match status" value="1"/>
</dbReference>
<protein>
    <submittedName>
        <fullName evidence="3">Histidine kinase</fullName>
    </submittedName>
</protein>
<keyword evidence="1" id="KW-0812">Transmembrane</keyword>
<keyword evidence="1" id="KW-0472">Membrane</keyword>
<dbReference type="GO" id="GO:0000155">
    <property type="term" value="F:phosphorelay sensor kinase activity"/>
    <property type="evidence" value="ECO:0007669"/>
    <property type="project" value="InterPro"/>
</dbReference>
<evidence type="ECO:0000256" key="1">
    <source>
        <dbReference type="SAM" id="Phobius"/>
    </source>
</evidence>
<feature type="transmembrane region" description="Helical" evidence="1">
    <location>
        <begin position="111"/>
        <end position="130"/>
    </location>
</feature>
<dbReference type="KEGG" id="fuv:JR347_10080"/>
<feature type="transmembrane region" description="Helical" evidence="1">
    <location>
        <begin position="69"/>
        <end position="91"/>
    </location>
</feature>
<dbReference type="Proteomes" id="UP000662783">
    <property type="component" value="Chromosome"/>
</dbReference>
<accession>A0A974WDE6</accession>
<dbReference type="InterPro" id="IPR050640">
    <property type="entry name" value="Bact_2-comp_sensor_kinase"/>
</dbReference>
<feature type="transmembrane region" description="Helical" evidence="1">
    <location>
        <begin position="36"/>
        <end position="57"/>
    </location>
</feature>
<evidence type="ECO:0000259" key="2">
    <source>
        <dbReference type="Pfam" id="PF06580"/>
    </source>
</evidence>
<dbReference type="Pfam" id="PF06580">
    <property type="entry name" value="His_kinase"/>
    <property type="match status" value="1"/>
</dbReference>
<dbReference type="PANTHER" id="PTHR34220">
    <property type="entry name" value="SENSOR HISTIDINE KINASE YPDA"/>
    <property type="match status" value="1"/>
</dbReference>
<gene>
    <name evidence="3" type="ORF">JR347_10080</name>
</gene>
<dbReference type="InterPro" id="IPR036890">
    <property type="entry name" value="HATPase_C_sf"/>
</dbReference>
<dbReference type="EMBL" id="CP070608">
    <property type="protein sequence ID" value="QSE95968.1"/>
    <property type="molecule type" value="Genomic_DNA"/>
</dbReference>
<name>A0A974WDE6_9BACT</name>
<reference evidence="3" key="1">
    <citation type="submission" date="2021-02" db="EMBL/GenBank/DDBJ databases">
        <title>Fulvivirga sp. S481 isolated from sea water.</title>
        <authorList>
            <person name="Bae S.S."/>
            <person name="Baek K."/>
        </authorList>
    </citation>
    <scope>NUCLEOTIDE SEQUENCE</scope>
    <source>
        <strain evidence="3">S481</strain>
    </source>
</reference>
<feature type="domain" description="Signal transduction histidine kinase internal region" evidence="2">
    <location>
        <begin position="151"/>
        <end position="228"/>
    </location>
</feature>
<sequence length="336" mass="39041">MKKFYYILIIVTCLVAIIGGYLYYTDAPLDVYYTIGWMLAVLALLIGGNGLISYLFDKKLPWLRFGARRLIAHLFLGVIYSLIIINVAYLAFKLLLTNEPPTDVQLAVTNAYGIVIFIPLFSIYFSFHFLKSWQKSELQTEQFKKETLKFQLDNLKSHLDPHFLFNNLNILSSLIDYSPKESKVFLDKFVDVYRSILKTKDEDLIELRDEMEVIDSYIYLLKTRFEENVQFELNVQKTALSKMLPPLTIQMLLENAIKHNVISEKRPLRISIKSEDDYLIVNNTLHLKPKELVDENGSGIENIKKRYSHFTNSEVIADKTETEFTVKVPLLELETI</sequence>